<evidence type="ECO:0000259" key="7">
    <source>
        <dbReference type="PROSITE" id="PS50983"/>
    </source>
</evidence>
<keyword evidence="3" id="KW-0813">Transport</keyword>
<dbReference type="PANTHER" id="PTHR30532">
    <property type="entry name" value="IRON III DICITRATE-BINDING PERIPLASMIC PROTEIN"/>
    <property type="match status" value="1"/>
</dbReference>
<gene>
    <name evidence="8" type="primary">fepB</name>
    <name evidence="8" type="ORF">J1784_16075</name>
</gene>
<sequence length="322" mass="34541">MAGTGFRVFSGTVALLLSLVFASHAFAEGWPRKVITSHGTVTLEHMPQRIVSTSVTVTGTLLAINAPVVASGATAPNSRIADSQGFFRQWGDVAKQRGVQRLYIGEPNAEAIAGQAPDLIIIAATGGDSALKLYDQLSAIAPVMVVSYDDKSWQELATELGQATGKEADAARVITQFSARETSLKSALDLPPQPVSALVFSTDGKSANLWTAVSPQGKLLEQLGFTLAQVPPDFAASYSQGKRHDIIQLAGEKMPEAMNGQTLLLFSAHQADTQRLLTNSFLAQLPAVQSQRVYAMGDDTFRLDYYSASNMLDQLEKLFVTH</sequence>
<evidence type="ECO:0000256" key="3">
    <source>
        <dbReference type="ARBA" id="ARBA00022448"/>
    </source>
</evidence>
<feature type="signal peptide" evidence="6">
    <location>
        <begin position="1"/>
        <end position="27"/>
    </location>
</feature>
<keyword evidence="4" id="KW-0408">Iron</keyword>
<accession>A0ABS6LIM8</accession>
<keyword evidence="9" id="KW-1185">Reference proteome</keyword>
<dbReference type="EMBL" id="JAFMOY010000129">
    <property type="protein sequence ID" value="MBU9846527.1"/>
    <property type="molecule type" value="Genomic_DNA"/>
</dbReference>
<evidence type="ECO:0000313" key="9">
    <source>
        <dbReference type="Proteomes" id="UP000739284"/>
    </source>
</evidence>
<dbReference type="PROSITE" id="PS50983">
    <property type="entry name" value="FE_B12_PBP"/>
    <property type="match status" value="1"/>
</dbReference>
<comment type="caution">
    <text evidence="8">The sequence shown here is derived from an EMBL/GenBank/DDBJ whole genome shotgun (WGS) entry which is preliminary data.</text>
</comment>
<comment type="subcellular location">
    <subcellularLocation>
        <location evidence="1">Cell envelope</location>
    </subcellularLocation>
</comment>
<dbReference type="Proteomes" id="UP000739284">
    <property type="component" value="Unassembled WGS sequence"/>
</dbReference>
<evidence type="ECO:0000313" key="8">
    <source>
        <dbReference type="EMBL" id="MBU9846527.1"/>
    </source>
</evidence>
<evidence type="ECO:0000256" key="1">
    <source>
        <dbReference type="ARBA" id="ARBA00004196"/>
    </source>
</evidence>
<protein>
    <submittedName>
        <fullName evidence="8">Fe2+-enterobactin ABC transporter substrate-binding protein</fullName>
    </submittedName>
</protein>
<name>A0ABS6LIM8_9GAMM</name>
<dbReference type="InterPro" id="IPR051313">
    <property type="entry name" value="Bact_iron-sidero_bind"/>
</dbReference>
<keyword evidence="4" id="KW-0406">Ion transport</keyword>
<dbReference type="Pfam" id="PF01497">
    <property type="entry name" value="Peripla_BP_2"/>
    <property type="match status" value="1"/>
</dbReference>
<evidence type="ECO:0000256" key="4">
    <source>
        <dbReference type="ARBA" id="ARBA00022496"/>
    </source>
</evidence>
<organism evidence="8 9">
    <name type="scientific">Rahnella ecdela</name>
    <dbReference type="NCBI Taxonomy" id="2816250"/>
    <lineage>
        <taxon>Bacteria</taxon>
        <taxon>Pseudomonadati</taxon>
        <taxon>Pseudomonadota</taxon>
        <taxon>Gammaproteobacteria</taxon>
        <taxon>Enterobacterales</taxon>
        <taxon>Yersiniaceae</taxon>
        <taxon>Rahnella</taxon>
    </lineage>
</organism>
<feature type="chain" id="PRO_5045364548" evidence="6">
    <location>
        <begin position="28"/>
        <end position="322"/>
    </location>
</feature>
<keyword evidence="5 6" id="KW-0732">Signal</keyword>
<evidence type="ECO:0000256" key="5">
    <source>
        <dbReference type="ARBA" id="ARBA00022729"/>
    </source>
</evidence>
<comment type="similarity">
    <text evidence="2">Belongs to the bacterial solute-binding protein 8 family.</text>
</comment>
<feature type="domain" description="Fe/B12 periplasmic-binding" evidence="7">
    <location>
        <begin position="49"/>
        <end position="322"/>
    </location>
</feature>
<dbReference type="NCBIfam" id="NF008200">
    <property type="entry name" value="PRK10957.1"/>
    <property type="match status" value="1"/>
</dbReference>
<dbReference type="InterPro" id="IPR002491">
    <property type="entry name" value="ABC_transptr_periplasmic_BD"/>
</dbReference>
<dbReference type="CDD" id="cd01146">
    <property type="entry name" value="FhuD"/>
    <property type="match status" value="1"/>
</dbReference>
<reference evidence="8 9" key="1">
    <citation type="submission" date="2021-03" db="EMBL/GenBank/DDBJ databases">
        <title>Five novel Rahnella species.</title>
        <authorList>
            <person name="Brady C."/>
            <person name="Asselin J."/>
            <person name="Beer S."/>
            <person name="Bruberg M.B."/>
            <person name="Crampton B."/>
            <person name="Venter S."/>
            <person name="Arnold D."/>
            <person name="Denman S."/>
        </authorList>
    </citation>
    <scope>NUCLEOTIDE SEQUENCE [LARGE SCALE GENOMIC DNA]</scope>
    <source>
        <strain evidence="8 9">FRB 231</strain>
    </source>
</reference>
<dbReference type="RefSeq" id="WP_217150078.1">
    <property type="nucleotide sequence ID" value="NZ_JAFMOY010000129.1"/>
</dbReference>
<evidence type="ECO:0000256" key="6">
    <source>
        <dbReference type="SAM" id="SignalP"/>
    </source>
</evidence>
<evidence type="ECO:0000256" key="2">
    <source>
        <dbReference type="ARBA" id="ARBA00008814"/>
    </source>
</evidence>
<keyword evidence="4" id="KW-0410">Iron transport</keyword>
<proteinExistence type="inferred from homology"/>
<dbReference type="PANTHER" id="PTHR30532:SF24">
    <property type="entry name" value="FERRIC ENTEROBACTIN-BINDING PERIPLASMIC PROTEIN FEPB"/>
    <property type="match status" value="1"/>
</dbReference>